<protein>
    <submittedName>
        <fullName evidence="1">Uncharacterized protein</fullName>
    </submittedName>
</protein>
<evidence type="ECO:0000313" key="1">
    <source>
        <dbReference type="EMBL" id="JAH65768.1"/>
    </source>
</evidence>
<reference evidence="1" key="2">
    <citation type="journal article" date="2015" name="Fish Shellfish Immunol.">
        <title>Early steps in the European eel (Anguilla anguilla)-Vibrio vulnificus interaction in the gills: Role of the RtxA13 toxin.</title>
        <authorList>
            <person name="Callol A."/>
            <person name="Pajuelo D."/>
            <person name="Ebbesson L."/>
            <person name="Teles M."/>
            <person name="MacKenzie S."/>
            <person name="Amaro C."/>
        </authorList>
    </citation>
    <scope>NUCLEOTIDE SEQUENCE</scope>
</reference>
<dbReference type="EMBL" id="GBXM01042809">
    <property type="protein sequence ID" value="JAH65768.1"/>
    <property type="molecule type" value="Transcribed_RNA"/>
</dbReference>
<sequence length="9" mass="1074">MWGVTTSRH</sequence>
<proteinExistence type="predicted"/>
<organism evidence="1">
    <name type="scientific">Anguilla anguilla</name>
    <name type="common">European freshwater eel</name>
    <name type="synonym">Muraena anguilla</name>
    <dbReference type="NCBI Taxonomy" id="7936"/>
    <lineage>
        <taxon>Eukaryota</taxon>
        <taxon>Metazoa</taxon>
        <taxon>Chordata</taxon>
        <taxon>Craniata</taxon>
        <taxon>Vertebrata</taxon>
        <taxon>Euteleostomi</taxon>
        <taxon>Actinopterygii</taxon>
        <taxon>Neopterygii</taxon>
        <taxon>Teleostei</taxon>
        <taxon>Anguilliformes</taxon>
        <taxon>Anguillidae</taxon>
        <taxon>Anguilla</taxon>
    </lineage>
</organism>
<reference evidence="1" key="1">
    <citation type="submission" date="2014-11" db="EMBL/GenBank/DDBJ databases">
        <authorList>
            <person name="Amaro Gonzalez C."/>
        </authorList>
    </citation>
    <scope>NUCLEOTIDE SEQUENCE</scope>
</reference>
<name>A0A0E9ULF6_ANGAN</name>
<accession>A0A0E9ULF6</accession>